<evidence type="ECO:0000259" key="1">
    <source>
        <dbReference type="Pfam" id="PF14111"/>
    </source>
</evidence>
<gene>
    <name evidence="2" type="ORF">Goari_016690</name>
</gene>
<dbReference type="EMBL" id="JABFAA010000001">
    <property type="protein sequence ID" value="MBA0675130.1"/>
    <property type="molecule type" value="Genomic_DNA"/>
</dbReference>
<organism evidence="2 3">
    <name type="scientific">Gossypium aridum</name>
    <name type="common">American cotton</name>
    <name type="synonym">Erioxylum aridum</name>
    <dbReference type="NCBI Taxonomy" id="34290"/>
    <lineage>
        <taxon>Eukaryota</taxon>
        <taxon>Viridiplantae</taxon>
        <taxon>Streptophyta</taxon>
        <taxon>Embryophyta</taxon>
        <taxon>Tracheophyta</taxon>
        <taxon>Spermatophyta</taxon>
        <taxon>Magnoliopsida</taxon>
        <taxon>eudicotyledons</taxon>
        <taxon>Gunneridae</taxon>
        <taxon>Pentapetalae</taxon>
        <taxon>rosids</taxon>
        <taxon>malvids</taxon>
        <taxon>Malvales</taxon>
        <taxon>Malvaceae</taxon>
        <taxon>Malvoideae</taxon>
        <taxon>Gossypium</taxon>
    </lineage>
</organism>
<sequence>MRNPMANIWHPLGGVEISDLGEKHFLFRFYHELDIGRVEKGAPWTLNSHLLIFHRLRENEEPLQ</sequence>
<name>A0A7J8WJT2_GOSAI</name>
<dbReference type="Proteomes" id="UP000593577">
    <property type="component" value="Unassembled WGS sequence"/>
</dbReference>
<proteinExistence type="predicted"/>
<accession>A0A7J8WJT2</accession>
<dbReference type="AlphaFoldDB" id="A0A7J8WJT2"/>
<comment type="caution">
    <text evidence="2">The sequence shown here is derived from an EMBL/GenBank/DDBJ whole genome shotgun (WGS) entry which is preliminary data.</text>
</comment>
<protein>
    <recommendedName>
        <fullName evidence="1">DUF4283 domain-containing protein</fullName>
    </recommendedName>
</protein>
<evidence type="ECO:0000313" key="3">
    <source>
        <dbReference type="Proteomes" id="UP000593577"/>
    </source>
</evidence>
<reference evidence="2 3" key="1">
    <citation type="journal article" date="2019" name="Genome Biol. Evol.">
        <title>Insights into the evolution of the New World diploid cottons (Gossypium, subgenus Houzingenia) based on genome sequencing.</title>
        <authorList>
            <person name="Grover C.E."/>
            <person name="Arick M.A. 2nd"/>
            <person name="Thrash A."/>
            <person name="Conover J.L."/>
            <person name="Sanders W.S."/>
            <person name="Peterson D.G."/>
            <person name="Frelichowski J.E."/>
            <person name="Scheffler J.A."/>
            <person name="Scheffler B.E."/>
            <person name="Wendel J.F."/>
        </authorList>
    </citation>
    <scope>NUCLEOTIDE SEQUENCE [LARGE SCALE GENOMIC DNA]</scope>
    <source>
        <strain evidence="2">185</strain>
        <tissue evidence="2">Leaf</tissue>
    </source>
</reference>
<dbReference type="Pfam" id="PF14111">
    <property type="entry name" value="DUF4283"/>
    <property type="match status" value="1"/>
</dbReference>
<dbReference type="InterPro" id="IPR025558">
    <property type="entry name" value="DUF4283"/>
</dbReference>
<keyword evidence="3" id="KW-1185">Reference proteome</keyword>
<feature type="domain" description="DUF4283" evidence="1">
    <location>
        <begin position="1"/>
        <end position="62"/>
    </location>
</feature>
<feature type="non-terminal residue" evidence="2">
    <location>
        <position position="64"/>
    </location>
</feature>
<evidence type="ECO:0000313" key="2">
    <source>
        <dbReference type="EMBL" id="MBA0675130.1"/>
    </source>
</evidence>